<dbReference type="OrthoDB" id="9791535at2"/>
<evidence type="ECO:0000313" key="3">
    <source>
        <dbReference type="Proteomes" id="UP000591071"/>
    </source>
</evidence>
<sequence>MGKYLEKAKELRAITDVHYNCAQSVICAFEELTGLDDATSRKIGANFGSGMKRGGTCGAITGGLMTLGLLGIEDGPTIAAFHKAFLDHHQNCLDCADLLRMNQANGGEKKPHCDGMVFEAVQLIEDILDKRNK</sequence>
<dbReference type="EMBL" id="JBIEKR010000001">
    <property type="protein sequence ID" value="MFG6271860.1"/>
    <property type="molecule type" value="Genomic_DNA"/>
</dbReference>
<name>A0A848BUF7_9FIRM</name>
<protein>
    <submittedName>
        <fullName evidence="1">C-GCAxxG-C-C family protein</fullName>
    </submittedName>
    <submittedName>
        <fullName evidence="2">C_GCAxxG_C_C family protein</fullName>
    </submittedName>
</protein>
<evidence type="ECO:0000313" key="1">
    <source>
        <dbReference type="EMBL" id="MFG6271860.1"/>
    </source>
</evidence>
<dbReference type="EMBL" id="JABAFG010000016">
    <property type="protein sequence ID" value="NME28885.1"/>
    <property type="molecule type" value="Genomic_DNA"/>
</dbReference>
<reference evidence="1 4" key="2">
    <citation type="submission" date="2024-10" db="EMBL/GenBank/DDBJ databases">
        <authorList>
            <person name="Sang B.-I."/>
            <person name="Prabhaharan D."/>
        </authorList>
    </citation>
    <scope>NUCLEOTIDE SEQUENCE [LARGE SCALE GENOMIC DNA]</scope>
    <source>
        <strain evidence="1 4">MH</strain>
    </source>
</reference>
<gene>
    <name evidence="1" type="ORF">ACGTZG_01495</name>
    <name evidence="2" type="ORF">HF872_09670</name>
</gene>
<organism evidence="2 3">
    <name type="scientific">Megasphaera hexanoica</name>
    <dbReference type="NCBI Taxonomy" id="1675036"/>
    <lineage>
        <taxon>Bacteria</taxon>
        <taxon>Bacillati</taxon>
        <taxon>Bacillota</taxon>
        <taxon>Negativicutes</taxon>
        <taxon>Veillonellales</taxon>
        <taxon>Veillonellaceae</taxon>
        <taxon>Megasphaera</taxon>
    </lineage>
</organism>
<dbReference type="KEGG" id="mhw:ACT01_09915"/>
<dbReference type="Pfam" id="PF09719">
    <property type="entry name" value="C_GCAxxG_C_C"/>
    <property type="match status" value="1"/>
</dbReference>
<dbReference type="Proteomes" id="UP000591071">
    <property type="component" value="Unassembled WGS sequence"/>
</dbReference>
<accession>A0A848BUF7</accession>
<comment type="caution">
    <text evidence="2">The sequence shown here is derived from an EMBL/GenBank/DDBJ whole genome shotgun (WGS) entry which is preliminary data.</text>
</comment>
<proteinExistence type="predicted"/>
<evidence type="ECO:0000313" key="4">
    <source>
        <dbReference type="Proteomes" id="UP001605989"/>
    </source>
</evidence>
<dbReference type="AlphaFoldDB" id="A0A848BUF7"/>
<reference evidence="2 3" key="1">
    <citation type="submission" date="2020-04" db="EMBL/GenBank/DDBJ databases">
        <authorList>
            <person name="Hitch T.C.A."/>
            <person name="Wylensek D."/>
            <person name="Clavel T."/>
        </authorList>
    </citation>
    <scope>NUCLEOTIDE SEQUENCE [LARGE SCALE GENOMIC DNA]</scope>
    <source>
        <strain evidence="2 3">Oil-RF-744-FAT-WT-6-1</strain>
    </source>
</reference>
<dbReference type="Proteomes" id="UP001605989">
    <property type="component" value="Unassembled WGS sequence"/>
</dbReference>
<dbReference type="RefSeq" id="WP_059077209.1">
    <property type="nucleotide sequence ID" value="NZ_CP011940.1"/>
</dbReference>
<evidence type="ECO:0000313" key="2">
    <source>
        <dbReference type="EMBL" id="NME28885.1"/>
    </source>
</evidence>
<keyword evidence="4" id="KW-1185">Reference proteome</keyword>
<dbReference type="InterPro" id="IPR010181">
    <property type="entry name" value="CGCAxxGCC_motif"/>
</dbReference>